<dbReference type="EMBL" id="JAPXIC010000081">
    <property type="protein sequence ID" value="MCZ4720077.1"/>
    <property type="molecule type" value="Genomic_DNA"/>
</dbReference>
<dbReference type="Proteomes" id="UP001071279">
    <property type="component" value="Unassembled WGS sequence"/>
</dbReference>
<dbReference type="AlphaFoldDB" id="A0AAP3ME16"/>
<reference evidence="2" key="1">
    <citation type="submission" date="2022-12" db="EMBL/GenBank/DDBJ databases">
        <title>Comparative genomics of Legionella pneumophila isolates from the West Bank and Germany support molecular epidemiology of Legionnaires disease.</title>
        <authorList>
            <person name="Zayed A.R."/>
            <person name="Bitar D.M."/>
            <person name="Steinert M."/>
            <person name="Lueck C."/>
            <person name="Brettar I."/>
            <person name="Hoefle M.G."/>
            <person name="Bunk B."/>
        </authorList>
    </citation>
    <scope>NUCLEOTIDE SEQUENCE</scope>
    <source>
        <strain evidence="2">H23</strain>
    </source>
</reference>
<dbReference type="SUPFAM" id="SSF55464">
    <property type="entry name" value="Origin of replication-binding domain, RBD-like"/>
    <property type="match status" value="1"/>
</dbReference>
<comment type="caution">
    <text evidence="2">The sequence shown here is derived from an EMBL/GenBank/DDBJ whole genome shotgun (WGS) entry which is preliminary data.</text>
</comment>
<dbReference type="InterPro" id="IPR014862">
    <property type="entry name" value="TrwC"/>
</dbReference>
<evidence type="ECO:0000313" key="3">
    <source>
        <dbReference type="Proteomes" id="UP001071279"/>
    </source>
</evidence>
<sequence length="113" mass="12536">RVKPIKKPGYYFDQENYYFTNQLVTQWVGLSAARQNLSGEVNVNTLESLVGGELPSGDVIKGLKSATGEMNRRGGYDLTFSAPKSVSYLGLVCEHKEFIDLHLNAVKTVLKLI</sequence>
<dbReference type="RefSeq" id="WP_269568873.1">
    <property type="nucleotide sequence ID" value="NZ_JAPXIC010000081.1"/>
</dbReference>
<gene>
    <name evidence="2" type="ORF">O6C86_12770</name>
</gene>
<name>A0AAP3ME16_LEGPN</name>
<feature type="domain" description="TrwC relaxase" evidence="1">
    <location>
        <begin position="11"/>
        <end position="113"/>
    </location>
</feature>
<dbReference type="Pfam" id="PF08751">
    <property type="entry name" value="TrwC"/>
    <property type="match status" value="1"/>
</dbReference>
<evidence type="ECO:0000313" key="2">
    <source>
        <dbReference type="EMBL" id="MCZ4720077.1"/>
    </source>
</evidence>
<accession>A0AAP3ME16</accession>
<evidence type="ECO:0000259" key="1">
    <source>
        <dbReference type="Pfam" id="PF08751"/>
    </source>
</evidence>
<feature type="non-terminal residue" evidence="2">
    <location>
        <position position="1"/>
    </location>
</feature>
<feature type="non-terminal residue" evidence="2">
    <location>
        <position position="113"/>
    </location>
</feature>
<protein>
    <submittedName>
        <fullName evidence="2">Relaxase domain-containing protein</fullName>
    </submittedName>
</protein>
<organism evidence="2 3">
    <name type="scientific">Legionella pneumophila</name>
    <dbReference type="NCBI Taxonomy" id="446"/>
    <lineage>
        <taxon>Bacteria</taxon>
        <taxon>Pseudomonadati</taxon>
        <taxon>Pseudomonadota</taxon>
        <taxon>Gammaproteobacteria</taxon>
        <taxon>Legionellales</taxon>
        <taxon>Legionellaceae</taxon>
        <taxon>Legionella</taxon>
    </lineage>
</organism>
<proteinExistence type="predicted"/>